<accession>A0ABN7T6L0</accession>
<evidence type="ECO:0000313" key="1">
    <source>
        <dbReference type="EMBL" id="CAG5111219.1"/>
    </source>
</evidence>
<dbReference type="EMBL" id="OU015567">
    <property type="protein sequence ID" value="CAG5111219.1"/>
    <property type="molecule type" value="Genomic_DNA"/>
</dbReference>
<name>A0ABN7T6L0_OIKDI</name>
<keyword evidence="2" id="KW-1185">Reference proteome</keyword>
<proteinExistence type="predicted"/>
<dbReference type="Proteomes" id="UP001158576">
    <property type="component" value="Chromosome 2"/>
</dbReference>
<organism evidence="1 2">
    <name type="scientific">Oikopleura dioica</name>
    <name type="common">Tunicate</name>
    <dbReference type="NCBI Taxonomy" id="34765"/>
    <lineage>
        <taxon>Eukaryota</taxon>
        <taxon>Metazoa</taxon>
        <taxon>Chordata</taxon>
        <taxon>Tunicata</taxon>
        <taxon>Appendicularia</taxon>
        <taxon>Copelata</taxon>
        <taxon>Oikopleuridae</taxon>
        <taxon>Oikopleura</taxon>
    </lineage>
</organism>
<gene>
    <name evidence="1" type="ORF">OKIOD_LOCUS14312</name>
</gene>
<sequence length="721" mass="72880">MKLAKFFIATSVNAAVTRRETSEDCVQTAQGCMSKSMTLGELDPLLLALLLGDNTDSSLPLLAATGALGGDSNSALPILAATGALGDNNDALPVLAATGALGKMGPVATVALAGDDDMKAALPAAMMAQNAANGGSVAESLITATVLGADDMESNLNAAAIHSQKDAPDSGLATAALLSSTGNDGLGNLAPLALMNGGLDTNTLLTAKALQDPNAEGNSNNLPLFLAAGASGNNLLTAAALTGGEISAPLFLAAQSNNPAAAGIALATADNVTPAMSALVAGAEPAKVMAATGQISNDNLALVAANEAGVNPFNYHLINSKLEDPATSLLASKTNDPLATFALTQNPTLSMLTAANNGQDVSALLPALLINKNGDTSNKISDASLALMAGTNGGVNPAALLLAGNAADSQAGKYMQIAIQGQAGNITPLQAAHISQKPVEEITDALIAANIKDPATSFHASGGDVDAIRLREGPEYIRNNPGLANAAVTAAAAENKPFKGLFHTGSPAGFLAAKDQKPGLAWGAASTGNPLLTYALTDNPLLAMMAGQQGNVLPKEPVKVDPATGIIAGNASPSLGFALTGDSNYLMMDKLISNTNPDSLNLALVNAYNHPTPSQQDLWYGSIASSPQTAYALTGNPIIANMVNRPDTKETLTNLAVAQQIADPWTAYAINKDPKMLFANSLGGNPLVNIAALNSDKPLLSYALTGNNPQALFYSSLFGDN</sequence>
<reference evidence="1 2" key="1">
    <citation type="submission" date="2021-04" db="EMBL/GenBank/DDBJ databases">
        <authorList>
            <person name="Bliznina A."/>
        </authorList>
    </citation>
    <scope>NUCLEOTIDE SEQUENCE [LARGE SCALE GENOMIC DNA]</scope>
</reference>
<evidence type="ECO:0000313" key="2">
    <source>
        <dbReference type="Proteomes" id="UP001158576"/>
    </source>
</evidence>
<protein>
    <submittedName>
        <fullName evidence="1">Oidioi.mRNA.OKI2018_I69.chr2.g5547.t1.cds</fullName>
    </submittedName>
</protein>